<dbReference type="PANTHER" id="PTHR43004:SF20">
    <property type="entry name" value="2-MONOOXYGENASE, PUTATIVE (AFU_ORTHOLOGUE AFUA_1G13660)-RELATED"/>
    <property type="match status" value="1"/>
</dbReference>
<dbReference type="GO" id="GO:0016709">
    <property type="term" value="F:oxidoreductase activity, acting on paired donors, with incorporation or reduction of molecular oxygen, NAD(P)H as one donor, and incorporation of one atom of oxygen"/>
    <property type="evidence" value="ECO:0007669"/>
    <property type="project" value="UniProtKB-ARBA"/>
</dbReference>
<dbReference type="InterPro" id="IPR036188">
    <property type="entry name" value="FAD/NAD-bd_sf"/>
</dbReference>
<evidence type="ECO:0000256" key="5">
    <source>
        <dbReference type="SAM" id="MobiDB-lite"/>
    </source>
</evidence>
<sequence length="673" mass="75528">MDKEQDPIESQTDVLIVGAGPSGLMAAYWMARFGVNARIIDKHETEVFVGHADGLRQRTLELFDSMGFQHRVLQEGSISFEANIWVPGPQGKIIRHGIMNIGKVDESPFHNTRLNQGRLERFMLDSIRETSDLEVERSVLAESLEYDENLENDPNAYPITVQVRVRSKDESNPSSGRKSAAESESTRNGILPDKRTGLVEHRKPTKTKVETIKARYLIGCDGAHSWTRRQLGIPTEGSDTDHIWGVVDVVPLSDFPDVRRVCVVTNAAGTILVIPRERNLVRFYVPVQVCEAGATDRFDRSTITPDVIRSRLQAILAPYSFDFKICDWWTAYQVGQRIATQSTKGNRIFLAGDAVHTHSPKMGLGMNMSMQDGFNIGWKIALSVAGALRPDVLQTYALERHPLAEMLLDFDRHWSPMFTERKDNVSDAKAKEIAAIAGMFEDFADGWKVFYPPSCLVWKSEGQDDGPPFARHMIPGERVRPAKIRNQADGVTQWTTRVLESDGRFRILVLAGDVLNPMQKRRVEILGQVLAGKSELGASPLDRYVTVPGRFKSLVDVFTVHTSPWKEVEFFDFPEALRPFDQFQGWAYSKIWCDGPCDVDRYCDGAAYEKWGVDRVLGALVVIRPDQYIGWVGELGDVAELTQYLDGVLVKKPTDGAKLPAENLKIEEGYAAE</sequence>
<dbReference type="Gene3D" id="3.30.9.10">
    <property type="entry name" value="D-Amino Acid Oxidase, subunit A, domain 2"/>
    <property type="match status" value="1"/>
</dbReference>
<dbReference type="CDD" id="cd02979">
    <property type="entry name" value="PHOX_C"/>
    <property type="match status" value="1"/>
</dbReference>
<accession>A0A9W9H120</accession>
<dbReference type="InterPro" id="IPR038220">
    <property type="entry name" value="PHOX_C_sf"/>
</dbReference>
<dbReference type="PRINTS" id="PR00420">
    <property type="entry name" value="RNGMNOXGNASE"/>
</dbReference>
<evidence type="ECO:0000256" key="1">
    <source>
        <dbReference type="ARBA" id="ARBA00007801"/>
    </source>
</evidence>
<organism evidence="8 9">
    <name type="scientific">Penicillium bovifimosum</name>
    <dbReference type="NCBI Taxonomy" id="126998"/>
    <lineage>
        <taxon>Eukaryota</taxon>
        <taxon>Fungi</taxon>
        <taxon>Dikarya</taxon>
        <taxon>Ascomycota</taxon>
        <taxon>Pezizomycotina</taxon>
        <taxon>Eurotiomycetes</taxon>
        <taxon>Eurotiomycetidae</taxon>
        <taxon>Eurotiales</taxon>
        <taxon>Aspergillaceae</taxon>
        <taxon>Penicillium</taxon>
    </lineage>
</organism>
<protein>
    <recommendedName>
        <fullName evidence="10">Phenol 2-monooxygenase</fullName>
    </recommendedName>
</protein>
<evidence type="ECO:0000313" key="9">
    <source>
        <dbReference type="Proteomes" id="UP001149079"/>
    </source>
</evidence>
<dbReference type="GO" id="GO:0071949">
    <property type="term" value="F:FAD binding"/>
    <property type="evidence" value="ECO:0007669"/>
    <property type="project" value="InterPro"/>
</dbReference>
<feature type="domain" description="FAD-binding" evidence="6">
    <location>
        <begin position="11"/>
        <end position="149"/>
    </location>
</feature>
<keyword evidence="4" id="KW-0560">Oxidoreductase</keyword>
<dbReference type="SUPFAM" id="SSF52833">
    <property type="entry name" value="Thioredoxin-like"/>
    <property type="match status" value="1"/>
</dbReference>
<evidence type="ECO:0008006" key="10">
    <source>
        <dbReference type="Google" id="ProtNLM"/>
    </source>
</evidence>
<dbReference type="PANTHER" id="PTHR43004">
    <property type="entry name" value="TRK SYSTEM POTASSIUM UPTAKE PROTEIN"/>
    <property type="match status" value="1"/>
</dbReference>
<dbReference type="Gene3D" id="3.40.30.20">
    <property type="match status" value="1"/>
</dbReference>
<keyword evidence="2" id="KW-0285">Flavoprotein</keyword>
<evidence type="ECO:0000313" key="8">
    <source>
        <dbReference type="EMBL" id="KAJ5135500.1"/>
    </source>
</evidence>
<dbReference type="InterPro" id="IPR012941">
    <property type="entry name" value="Phe_hydrox_C_dim_dom"/>
</dbReference>
<feature type="domain" description="Phenol hydroxylase-like C-terminal dimerisation" evidence="7">
    <location>
        <begin position="449"/>
        <end position="652"/>
    </location>
</feature>
<dbReference type="InterPro" id="IPR002938">
    <property type="entry name" value="FAD-bd"/>
</dbReference>
<dbReference type="OrthoDB" id="1716816at2759"/>
<dbReference type="AlphaFoldDB" id="A0A9W9H120"/>
<evidence type="ECO:0000259" key="6">
    <source>
        <dbReference type="Pfam" id="PF01494"/>
    </source>
</evidence>
<feature type="compositionally biased region" description="Basic and acidic residues" evidence="5">
    <location>
        <begin position="192"/>
        <end position="205"/>
    </location>
</feature>
<dbReference type="SUPFAM" id="SSF54373">
    <property type="entry name" value="FAD-linked reductases, C-terminal domain"/>
    <property type="match status" value="1"/>
</dbReference>
<gene>
    <name evidence="8" type="ORF">N7515_004778</name>
</gene>
<dbReference type="SUPFAM" id="SSF51905">
    <property type="entry name" value="FAD/NAD(P)-binding domain"/>
    <property type="match status" value="1"/>
</dbReference>
<keyword evidence="3" id="KW-0274">FAD</keyword>
<dbReference type="GeneID" id="81404692"/>
<reference evidence="8" key="2">
    <citation type="journal article" date="2023" name="IMA Fungus">
        <title>Comparative genomic study of the Penicillium genus elucidates a diverse pangenome and 15 lateral gene transfer events.</title>
        <authorList>
            <person name="Petersen C."/>
            <person name="Sorensen T."/>
            <person name="Nielsen M.R."/>
            <person name="Sondergaard T.E."/>
            <person name="Sorensen J.L."/>
            <person name="Fitzpatrick D.A."/>
            <person name="Frisvad J.C."/>
            <person name="Nielsen K.L."/>
        </authorList>
    </citation>
    <scope>NUCLEOTIDE SEQUENCE</scope>
    <source>
        <strain evidence="8">IBT 22155</strain>
    </source>
</reference>
<comment type="similarity">
    <text evidence="1">Belongs to the PheA/TfdB FAD monooxygenase family.</text>
</comment>
<dbReference type="InterPro" id="IPR050641">
    <property type="entry name" value="RIFMO-like"/>
</dbReference>
<evidence type="ECO:0000256" key="4">
    <source>
        <dbReference type="ARBA" id="ARBA00023002"/>
    </source>
</evidence>
<dbReference type="Proteomes" id="UP001149079">
    <property type="component" value="Unassembled WGS sequence"/>
</dbReference>
<keyword evidence="9" id="KW-1185">Reference proteome</keyword>
<proteinExistence type="inferred from homology"/>
<evidence type="ECO:0000256" key="3">
    <source>
        <dbReference type="ARBA" id="ARBA00022827"/>
    </source>
</evidence>
<name>A0A9W9H120_9EURO</name>
<dbReference type="RefSeq" id="XP_056522472.1">
    <property type="nucleotide sequence ID" value="XM_056665522.1"/>
</dbReference>
<dbReference type="Pfam" id="PF07976">
    <property type="entry name" value="Phe_hydrox_dim"/>
    <property type="match status" value="1"/>
</dbReference>
<dbReference type="Pfam" id="PF01494">
    <property type="entry name" value="FAD_binding_3"/>
    <property type="match status" value="2"/>
</dbReference>
<evidence type="ECO:0000259" key="7">
    <source>
        <dbReference type="Pfam" id="PF07976"/>
    </source>
</evidence>
<feature type="region of interest" description="Disordered" evidence="5">
    <location>
        <begin position="165"/>
        <end position="205"/>
    </location>
</feature>
<reference evidence="8" key="1">
    <citation type="submission" date="2022-11" db="EMBL/GenBank/DDBJ databases">
        <authorList>
            <person name="Petersen C."/>
        </authorList>
    </citation>
    <scope>NUCLEOTIDE SEQUENCE</scope>
    <source>
        <strain evidence="8">IBT 22155</strain>
    </source>
</reference>
<dbReference type="Gene3D" id="3.50.50.60">
    <property type="entry name" value="FAD/NAD(P)-binding domain"/>
    <property type="match status" value="1"/>
</dbReference>
<dbReference type="EMBL" id="JAPQKL010000004">
    <property type="protein sequence ID" value="KAJ5135500.1"/>
    <property type="molecule type" value="Genomic_DNA"/>
</dbReference>
<comment type="caution">
    <text evidence="8">The sequence shown here is derived from an EMBL/GenBank/DDBJ whole genome shotgun (WGS) entry which is preliminary data.</text>
</comment>
<dbReference type="InterPro" id="IPR036249">
    <property type="entry name" value="Thioredoxin-like_sf"/>
</dbReference>
<feature type="domain" description="FAD-binding" evidence="6">
    <location>
        <begin position="205"/>
        <end position="410"/>
    </location>
</feature>
<evidence type="ECO:0000256" key="2">
    <source>
        <dbReference type="ARBA" id="ARBA00022630"/>
    </source>
</evidence>